<comment type="function">
    <text evidence="10">Component of the transcription regulatory histone acetylation (HAT) complex SAGA, a multiprotein complex that activates transcription by remodeling chromatin and mediating histone acetylation and deubiquitination. Within the SAGA complex, participates in a subcomplex that specifically deubiquitinates histone H2B. The SAGA complex is recruited to specific gene promoters by activators, where it is required for transcription.</text>
</comment>
<dbReference type="InterPro" id="IPR013246">
    <property type="entry name" value="SAGA_su_Sgf11"/>
</dbReference>
<accession>A0A8S4N193</accession>
<dbReference type="GO" id="GO:0003713">
    <property type="term" value="F:transcription coactivator activity"/>
    <property type="evidence" value="ECO:0007669"/>
    <property type="project" value="UniProtKB-UniRule"/>
</dbReference>
<reference evidence="13" key="1">
    <citation type="submission" date="2022-03" db="EMBL/GenBank/DDBJ databases">
        <authorList>
            <person name="Martin C."/>
        </authorList>
    </citation>
    <scope>NUCLEOTIDE SEQUENCE</scope>
</reference>
<keyword evidence="4 10" id="KW-0862">Zinc</keyword>
<dbReference type="AlphaFoldDB" id="A0A8S4N193"/>
<keyword evidence="6 10" id="KW-0805">Transcription regulation</keyword>
<feature type="compositionally biased region" description="Polar residues" evidence="11">
    <location>
        <begin position="291"/>
        <end position="318"/>
    </location>
</feature>
<evidence type="ECO:0000259" key="12">
    <source>
        <dbReference type="PROSITE" id="PS51505"/>
    </source>
</evidence>
<keyword evidence="8 10" id="KW-0804">Transcription</keyword>
<evidence type="ECO:0000256" key="9">
    <source>
        <dbReference type="ARBA" id="ARBA00023242"/>
    </source>
</evidence>
<keyword evidence="14" id="KW-1185">Reference proteome</keyword>
<keyword evidence="2 10" id="KW-0479">Metal-binding</keyword>
<dbReference type="GO" id="GO:0006357">
    <property type="term" value="P:regulation of transcription by RNA polymerase II"/>
    <property type="evidence" value="ECO:0007669"/>
    <property type="project" value="TreeGrafter"/>
</dbReference>
<organism evidence="13 14">
    <name type="scientific">Owenia fusiformis</name>
    <name type="common">Polychaete worm</name>
    <dbReference type="NCBI Taxonomy" id="6347"/>
    <lineage>
        <taxon>Eukaryota</taxon>
        <taxon>Metazoa</taxon>
        <taxon>Spiralia</taxon>
        <taxon>Lophotrochozoa</taxon>
        <taxon>Annelida</taxon>
        <taxon>Polychaeta</taxon>
        <taxon>Sedentaria</taxon>
        <taxon>Canalipalpata</taxon>
        <taxon>Sabellida</taxon>
        <taxon>Oweniida</taxon>
        <taxon>Oweniidae</taxon>
        <taxon>Owenia</taxon>
    </lineage>
</organism>
<dbReference type="Gene3D" id="6.10.140.1270">
    <property type="match status" value="1"/>
</dbReference>
<evidence type="ECO:0000256" key="8">
    <source>
        <dbReference type="ARBA" id="ARBA00023163"/>
    </source>
</evidence>
<comment type="subunit">
    <text evidence="10">Component of some SAGA transcription coactivator-HAT complexes. Within the SAGA complex, participates to a subcomplex of SAGA called the DUB module (deubiquitination module).</text>
</comment>
<evidence type="ECO:0000313" key="14">
    <source>
        <dbReference type="Proteomes" id="UP000749559"/>
    </source>
</evidence>
<feature type="region of interest" description="Disordered" evidence="11">
    <location>
        <begin position="138"/>
        <end position="206"/>
    </location>
</feature>
<comment type="similarity">
    <text evidence="10">Belongs to the SGF11 family.</text>
</comment>
<dbReference type="PANTHER" id="PTHR46367">
    <property type="entry name" value="ATAXIN-7-LIKE PROTEIN 3"/>
    <property type="match status" value="1"/>
</dbReference>
<feature type="region of interest" description="Disordered" evidence="11">
    <location>
        <begin position="286"/>
        <end position="349"/>
    </location>
</feature>
<dbReference type="EMBL" id="CAIIXF020000001">
    <property type="protein sequence ID" value="CAH1774444.1"/>
    <property type="molecule type" value="Genomic_DNA"/>
</dbReference>
<dbReference type="PROSITE" id="PS51505">
    <property type="entry name" value="SCA7"/>
    <property type="match status" value="1"/>
</dbReference>
<evidence type="ECO:0000256" key="5">
    <source>
        <dbReference type="ARBA" id="ARBA00022853"/>
    </source>
</evidence>
<feature type="compositionally biased region" description="Polar residues" evidence="11">
    <location>
        <begin position="338"/>
        <end position="349"/>
    </location>
</feature>
<dbReference type="Pfam" id="PF08209">
    <property type="entry name" value="Sgf11"/>
    <property type="match status" value="1"/>
</dbReference>
<evidence type="ECO:0000256" key="1">
    <source>
        <dbReference type="ARBA" id="ARBA00004123"/>
    </source>
</evidence>
<dbReference type="GO" id="GO:0008270">
    <property type="term" value="F:zinc ion binding"/>
    <property type="evidence" value="ECO:0007669"/>
    <property type="project" value="UniProtKB-UniRule"/>
</dbReference>
<gene>
    <name evidence="13" type="ORF">OFUS_LOCUS1903</name>
</gene>
<keyword evidence="9 10" id="KW-0539">Nucleus</keyword>
<feature type="region of interest" description="Disordered" evidence="11">
    <location>
        <begin position="1"/>
        <end position="26"/>
    </location>
</feature>
<dbReference type="Pfam" id="PF08313">
    <property type="entry name" value="SCA7"/>
    <property type="match status" value="1"/>
</dbReference>
<feature type="compositionally biased region" description="Low complexity" evidence="11">
    <location>
        <begin position="7"/>
        <end position="16"/>
    </location>
</feature>
<name>A0A8S4N193_OWEFU</name>
<feature type="domain" description="SCA7" evidence="12">
    <location>
        <begin position="220"/>
        <end position="287"/>
    </location>
</feature>
<protein>
    <recommendedName>
        <fullName evidence="10">SAGA-associated factor 11 homolog</fullName>
    </recommendedName>
</protein>
<dbReference type="GO" id="GO:0006325">
    <property type="term" value="P:chromatin organization"/>
    <property type="evidence" value="ECO:0007669"/>
    <property type="project" value="UniProtKB-KW"/>
</dbReference>
<keyword evidence="3 10" id="KW-0863">Zinc-finger</keyword>
<evidence type="ECO:0000256" key="6">
    <source>
        <dbReference type="ARBA" id="ARBA00023015"/>
    </source>
</evidence>
<keyword evidence="7 10" id="KW-0010">Activator</keyword>
<dbReference type="InterPro" id="IPR013243">
    <property type="entry name" value="SCA7_dom"/>
</dbReference>
<dbReference type="Proteomes" id="UP000749559">
    <property type="component" value="Unassembled WGS sequence"/>
</dbReference>
<evidence type="ECO:0000256" key="11">
    <source>
        <dbReference type="SAM" id="MobiDB-lite"/>
    </source>
</evidence>
<evidence type="ECO:0000256" key="3">
    <source>
        <dbReference type="ARBA" id="ARBA00022771"/>
    </source>
</evidence>
<comment type="subcellular location">
    <subcellularLocation>
        <location evidence="1 10">Nucleus</location>
    </subcellularLocation>
</comment>
<evidence type="ECO:0000256" key="7">
    <source>
        <dbReference type="ARBA" id="ARBA00023159"/>
    </source>
</evidence>
<dbReference type="GO" id="GO:0000124">
    <property type="term" value="C:SAGA complex"/>
    <property type="evidence" value="ECO:0007669"/>
    <property type="project" value="UniProtKB-UniRule"/>
</dbReference>
<comment type="domain">
    <text evidence="10">The long N-terminal helix forms part of the 'assembly lobe' of the SAGA deubiquitination module.</text>
</comment>
<proteinExistence type="inferred from homology"/>
<dbReference type="HAMAP" id="MF_03047">
    <property type="entry name" value="Sgf11"/>
    <property type="match status" value="1"/>
</dbReference>
<keyword evidence="5 10" id="KW-0156">Chromatin regulator</keyword>
<feature type="compositionally biased region" description="Basic residues" evidence="11">
    <location>
        <begin position="319"/>
        <end position="334"/>
    </location>
</feature>
<dbReference type="GO" id="GO:0071819">
    <property type="term" value="C:DUBm complex"/>
    <property type="evidence" value="ECO:0007669"/>
    <property type="project" value="UniProtKB-UniRule"/>
</dbReference>
<evidence type="ECO:0000256" key="2">
    <source>
        <dbReference type="ARBA" id="ARBA00022723"/>
    </source>
</evidence>
<evidence type="ECO:0000313" key="13">
    <source>
        <dbReference type="EMBL" id="CAH1774444.1"/>
    </source>
</evidence>
<evidence type="ECO:0000256" key="4">
    <source>
        <dbReference type="ARBA" id="ARBA00022833"/>
    </source>
</evidence>
<dbReference type="Gene3D" id="3.30.160.60">
    <property type="entry name" value="Classic Zinc Finger"/>
    <property type="match status" value="1"/>
</dbReference>
<feature type="zinc finger region" description="SGF11-type" evidence="10">
    <location>
        <begin position="98"/>
        <end position="119"/>
    </location>
</feature>
<sequence length="349" mass="38927">MDVIMLDSSESSNSRGSRGEDLLEDDEEEEIKRTLNSVMDELVDDVVLGLCFETHRSCKLGTLFLDETDIESENLYRIVDQVGLDVFGQLPQKKQLECICPNCSRNLAASRFAPHLEKCMGMGRNSSRIASRRILANTGKQENVASDNDSEDNKDDNDWSYAVDRKSKKSRKDRSGNSPRRGKISKLKNGDGAIGQHDTKMGSSHTTEASGQIFHLYDSMTLDEKKSILIQQCGVISEHTKKMCTRSHRCPQHSDEQRRMVRMYLLGSQHGGLLDVDEVQVDIDGYEDGDSQSLRESLQWEAASNPSPADSTSTTHSTGSRKRKKGKGGKKKGAIARSSPSSMYEFNIH</sequence>
<evidence type="ECO:0000256" key="10">
    <source>
        <dbReference type="HAMAP-Rule" id="MF_03047"/>
    </source>
</evidence>
<comment type="caution">
    <text evidence="13">The sequence shown here is derived from an EMBL/GenBank/DDBJ whole genome shotgun (WGS) entry which is preliminary data.</text>
</comment>
<comment type="domain">
    <text evidence="10">The C-terminal SGF11-type zinc-finger domain forms part of the 'catalytic lobe' of the SAGA deubiquitination module.</text>
</comment>
<dbReference type="PANTHER" id="PTHR46367:SF1">
    <property type="entry name" value="ATAXIN-7-LIKE PROTEIN 3"/>
    <property type="match status" value="1"/>
</dbReference>
<dbReference type="OrthoDB" id="21557at2759"/>
<dbReference type="InterPro" id="IPR051078">
    <property type="entry name" value="SGF11"/>
</dbReference>
<dbReference type="FunFam" id="3.30.160.60:FF:000118">
    <property type="entry name" value="Ataxin-7-like protein 3"/>
    <property type="match status" value="1"/>
</dbReference>